<evidence type="ECO:0000313" key="1">
    <source>
        <dbReference type="EMBL" id="NIK73369.1"/>
    </source>
</evidence>
<reference evidence="1 2" key="1">
    <citation type="submission" date="2020-03" db="EMBL/GenBank/DDBJ databases">
        <title>Genomic Encyclopedia of Type Strains, Phase IV (KMG-IV): sequencing the most valuable type-strain genomes for metagenomic binning, comparative biology and taxonomic classification.</title>
        <authorList>
            <person name="Goeker M."/>
        </authorList>
    </citation>
    <scope>NUCLEOTIDE SEQUENCE [LARGE SCALE GENOMIC DNA]</scope>
    <source>
        <strain evidence="1 2">DSM 5718</strain>
    </source>
</reference>
<proteinExistence type="predicted"/>
<dbReference type="Proteomes" id="UP000537126">
    <property type="component" value="Unassembled WGS sequence"/>
</dbReference>
<dbReference type="EMBL" id="JAASRN010000001">
    <property type="protein sequence ID" value="NIK73369.1"/>
    <property type="molecule type" value="Genomic_DNA"/>
</dbReference>
<evidence type="ECO:0000313" key="2">
    <source>
        <dbReference type="Proteomes" id="UP000537126"/>
    </source>
</evidence>
<dbReference type="AlphaFoldDB" id="A0A846MPH4"/>
<gene>
    <name evidence="1" type="ORF">FHS56_000855</name>
</gene>
<comment type="caution">
    <text evidence="1">The sequence shown here is derived from an EMBL/GenBank/DDBJ whole genome shotgun (WGS) entry which is preliminary data.</text>
</comment>
<sequence length="48" mass="5413">MNVFSIHVILIIKKKKSSSKCFLYKSLFLALGNLRLSKIMGVRKSGTL</sequence>
<protein>
    <submittedName>
        <fullName evidence="1">DMSO/TMAO reductase YedYZ heme-binding membrane subunit</fullName>
    </submittedName>
</protein>
<organism evidence="1 2">
    <name type="scientific">Thermonema lapsum</name>
    <dbReference type="NCBI Taxonomy" id="28195"/>
    <lineage>
        <taxon>Bacteria</taxon>
        <taxon>Pseudomonadati</taxon>
        <taxon>Bacteroidota</taxon>
        <taxon>Cytophagia</taxon>
        <taxon>Cytophagales</taxon>
        <taxon>Thermonemataceae</taxon>
        <taxon>Thermonema</taxon>
    </lineage>
</organism>
<keyword evidence="2" id="KW-1185">Reference proteome</keyword>
<accession>A0A846MPH4</accession>
<name>A0A846MPH4_9BACT</name>